<dbReference type="EMBL" id="BSKJ01000007">
    <property type="protein sequence ID" value="GLO36660.1"/>
    <property type="molecule type" value="Genomic_DNA"/>
</dbReference>
<accession>A0AA37RAG3</accession>
<dbReference type="Proteomes" id="UP001161257">
    <property type="component" value="Unassembled WGS sequence"/>
</dbReference>
<evidence type="ECO:0000313" key="1">
    <source>
        <dbReference type="EMBL" id="GLO36660.1"/>
    </source>
</evidence>
<evidence type="ECO:0000313" key="2">
    <source>
        <dbReference type="Proteomes" id="UP001161257"/>
    </source>
</evidence>
<name>A0AA37RAG3_PSEPU</name>
<organism evidence="1 2">
    <name type="scientific">Pseudomonas putida</name>
    <name type="common">Arthrobacter siderocapsulatus</name>
    <dbReference type="NCBI Taxonomy" id="303"/>
    <lineage>
        <taxon>Bacteria</taxon>
        <taxon>Pseudomonadati</taxon>
        <taxon>Pseudomonadota</taxon>
        <taxon>Gammaproteobacteria</taxon>
        <taxon>Pseudomonadales</taxon>
        <taxon>Pseudomonadaceae</taxon>
        <taxon>Pseudomonas</taxon>
    </lineage>
</organism>
<protein>
    <submittedName>
        <fullName evidence="1">Uncharacterized protein</fullName>
    </submittedName>
</protein>
<proteinExistence type="predicted"/>
<comment type="caution">
    <text evidence="1">The sequence shown here is derived from an EMBL/GenBank/DDBJ whole genome shotgun (WGS) entry which is preliminary data.</text>
</comment>
<sequence length="137" mass="15125">MERLIMTGLTRENPTTIAFVVNCYLSNAISTLELQTWAADVAGSGAAQPDYLLDLTTFDAPRFHVYETLGFSPGRTFSAEESDAIYGIAYLRDRQVYESVDKARALQALHQNPSVRTEFAAVFPFIQSGYQSTSVDG</sequence>
<reference evidence="1" key="1">
    <citation type="submission" date="2023-01" db="EMBL/GenBank/DDBJ databases">
        <title>Whole-genome sequence of Pseudomonas putida NBRC 14671.</title>
        <authorList>
            <person name="Morohoshi T."/>
            <person name="Someya N."/>
        </authorList>
    </citation>
    <scope>NUCLEOTIDE SEQUENCE</scope>
    <source>
        <strain evidence="1">NBRC 14671</strain>
    </source>
</reference>
<gene>
    <name evidence="1" type="ORF">PPUN14671_34950</name>
</gene>
<dbReference type="AlphaFoldDB" id="A0AA37RAG3"/>